<dbReference type="FunFam" id="3.30.450.350:FF:000001">
    <property type="entry name" value="Histidine kinase 4"/>
    <property type="match status" value="1"/>
</dbReference>
<dbReference type="InterPro" id="IPR001789">
    <property type="entry name" value="Sig_transdc_resp-reg_receiver"/>
</dbReference>
<evidence type="ECO:0000256" key="4">
    <source>
        <dbReference type="ARBA" id="ARBA00022553"/>
    </source>
</evidence>
<dbReference type="GO" id="GO:0010271">
    <property type="term" value="P:regulation of chlorophyll catabolic process"/>
    <property type="evidence" value="ECO:0007669"/>
    <property type="project" value="UniProtKB-ARBA"/>
</dbReference>
<feature type="modified residue" description="4-aspartylphosphate" evidence="10">
    <location>
        <position position="912"/>
    </location>
</feature>
<dbReference type="OrthoDB" id="303614at2759"/>
<comment type="catalytic activity">
    <reaction evidence="1">
        <text>ATP + protein L-histidine = ADP + protein N-phospho-L-histidine.</text>
        <dbReference type="EC" id="2.7.13.3"/>
    </reaction>
</comment>
<dbReference type="InterPro" id="IPR011006">
    <property type="entry name" value="CheY-like_superfamily"/>
</dbReference>
<dbReference type="CDD" id="cd00082">
    <property type="entry name" value="HisKA"/>
    <property type="match status" value="1"/>
</dbReference>
<evidence type="ECO:0000256" key="2">
    <source>
        <dbReference type="ARBA" id="ARBA00004477"/>
    </source>
</evidence>
<dbReference type="Gene3D" id="3.30.450.350">
    <property type="entry name" value="CHASE domain"/>
    <property type="match status" value="1"/>
</dbReference>
<dbReference type="GO" id="GO:0071215">
    <property type="term" value="P:cellular response to abscisic acid stimulus"/>
    <property type="evidence" value="ECO:0007669"/>
    <property type="project" value="UniProtKB-ARBA"/>
</dbReference>
<dbReference type="GO" id="GO:0010087">
    <property type="term" value="P:phloem or xylem histogenesis"/>
    <property type="evidence" value="ECO:0007669"/>
    <property type="project" value="UniProtKB-ARBA"/>
</dbReference>
<dbReference type="GO" id="GO:0010029">
    <property type="term" value="P:regulation of seed germination"/>
    <property type="evidence" value="ECO:0007669"/>
    <property type="project" value="UniProtKB-ARBA"/>
</dbReference>
<comment type="caution">
    <text evidence="10">Lacks conserved residue(s) required for the propagation of feature annotation.</text>
</comment>
<dbReference type="Gene3D" id="3.30.565.10">
    <property type="entry name" value="Histidine kinase-like ATPase, C-terminal domain"/>
    <property type="match status" value="1"/>
</dbReference>
<dbReference type="PANTHER" id="PTHR43719:SF51">
    <property type="entry name" value="HISTIDINE KINASE 4"/>
    <property type="match status" value="1"/>
</dbReference>
<dbReference type="Pfam" id="PF24896">
    <property type="entry name" value="Receiver_CRE1"/>
    <property type="match status" value="1"/>
</dbReference>
<proteinExistence type="predicted"/>
<dbReference type="GO" id="GO:0009884">
    <property type="term" value="F:cytokinin receptor activity"/>
    <property type="evidence" value="ECO:0007669"/>
    <property type="project" value="UniProtKB-ARBA"/>
</dbReference>
<dbReference type="GO" id="GO:0080117">
    <property type="term" value="P:secondary growth"/>
    <property type="evidence" value="ECO:0007669"/>
    <property type="project" value="UniProtKB-ARBA"/>
</dbReference>
<evidence type="ECO:0000256" key="8">
    <source>
        <dbReference type="ARBA" id="ARBA00022989"/>
    </source>
</evidence>
<evidence type="ECO:0000313" key="11">
    <source>
        <dbReference type="EMBL" id="KHF97374.1"/>
    </source>
</evidence>
<dbReference type="CDD" id="cd16922">
    <property type="entry name" value="HATPase_EvgS-ArcB-TorS-like"/>
    <property type="match status" value="1"/>
</dbReference>
<dbReference type="Pfam" id="PF03924">
    <property type="entry name" value="CHASE"/>
    <property type="match status" value="1"/>
</dbReference>
<dbReference type="Gene3D" id="3.40.50.2300">
    <property type="match status" value="2"/>
</dbReference>
<dbReference type="InterPro" id="IPR003661">
    <property type="entry name" value="HisK_dim/P_dom"/>
</dbReference>
<gene>
    <name evidence="11" type="ORF">F383_10942</name>
</gene>
<dbReference type="InterPro" id="IPR036890">
    <property type="entry name" value="HATPase_C_sf"/>
</dbReference>
<keyword evidence="4 10" id="KW-0597">Phosphoprotein</keyword>
<reference evidence="12" key="1">
    <citation type="submission" date="2014-09" db="EMBL/GenBank/DDBJ databases">
        <authorList>
            <person name="Mudge J."/>
            <person name="Ramaraj T."/>
            <person name="Lindquist I.E."/>
            <person name="Bharti A.K."/>
            <person name="Sundararajan A."/>
            <person name="Cameron C.T."/>
            <person name="Woodward J.E."/>
            <person name="May G.D."/>
            <person name="Brubaker C."/>
            <person name="Broadhvest J."/>
            <person name="Wilkins T.A."/>
        </authorList>
    </citation>
    <scope>NUCLEOTIDE SEQUENCE</scope>
    <source>
        <strain evidence="12">cv. AKA8401</strain>
    </source>
</reference>
<evidence type="ECO:0000256" key="7">
    <source>
        <dbReference type="ARBA" id="ARBA00022777"/>
    </source>
</evidence>
<comment type="subcellular location">
    <subcellularLocation>
        <location evidence="2">Endoplasmic reticulum membrane</location>
        <topology evidence="2">Multi-pass membrane protein</topology>
    </subcellularLocation>
</comment>
<dbReference type="Gene3D" id="1.10.287.130">
    <property type="match status" value="1"/>
</dbReference>
<sequence>MGLKLQQSQHQHHSVAVKVNEQMGTKRGYTFIQANRAWLPKFLLLWVMVMAFLSTWIYKKMDADNKVRRKEVLSSMCDERARMLQDQFSVSVNHVHALAILISTFHYYKNPSAIDQETFAEYTARTAFERPLLSGVGYAERVVHSKREEFERQHGWTIKTMQREPSPIRDEYAPVIFSQETVSYIESLDMMSGEEDRENILRAGASGKAVLTRPFRLLGSHHLGVVLTFPVYKSKLPLRPTVAERIGATAGYLGGAFDVESLVENLLGQLAGNQAILVNVYDVTNSSDHLIMYGHQNQDGDLALLHESKLDFGDPFRKHTMICRYHQKAPTSWTALTTAFLFFVICLLVGYILYGAAIHIVKVEDDFHEMQELKVRAEAADVAKSQFLATVSHEIRTPMNGILGMLALLLDTDLSSTQRDYAQTAQVCGKALITLINEVLDRAKIEAGKLEMETVPFDLRSILDDVLSLFSEKSRNKGVELAVFVSDKVPEMVMGDPGRFRQIITNLVGNSVKFTERGHIFVKVHLAEKLKPMAEAKAETCLNGGSDEGVLVSSAPQFKTLSGYEAADERNSWDSFKYLVADEESQYNASINMPIAGETSQNVTLMVSVEDTGIGIPLIAQDRVFMPFMQADSSTSRNYGGTGIGLSITKCLVELMGGHISFVSRPQVGSTFSFTAAFGRCKKASFSYTKKSNTEDLPSSFRGLKAIVVDGKPVRAAVTRYHLKRLGMLVEVGSSVKMAASAGGKNGSLCGSKNQPDVILVEKDSWLSGEDGGLSLGMLDRKQNGHVLKLPKMILLATNITNAELEKAKAAGFSDTTIMKPVRASMVAACLQQVLGIGKKRQAGKDMLNGSSVLRSLLYRKKILVVDDNMVNRRVAAGALKKFGAAVECADSGKAALKLLQIPHYFDACFMDIQMPEMDGFEATRRIRKMESQANEQINGGSIDEESARKGKWHVPILAMTADVIHATYDECLKCGMDGYVSKPFEEENLYQAVAKFFKAKPISEL</sequence>
<dbReference type="FunFam" id="3.40.50.2300:FF:000137">
    <property type="entry name" value="Histidine kinase 3"/>
    <property type="match status" value="1"/>
</dbReference>
<name>A0A0B0M9K0_GOSAR</name>
<dbReference type="GO" id="GO:0009414">
    <property type="term" value="P:response to water deprivation"/>
    <property type="evidence" value="ECO:0007669"/>
    <property type="project" value="UniProtKB-ARBA"/>
</dbReference>
<keyword evidence="5" id="KW-0808">Transferase</keyword>
<dbReference type="PROSITE" id="PS50109">
    <property type="entry name" value="HIS_KIN"/>
    <property type="match status" value="1"/>
</dbReference>
<keyword evidence="6" id="KW-0812">Transmembrane</keyword>
<dbReference type="InterPro" id="IPR056839">
    <property type="entry name" value="Receiver_AHK4/CRE1_1st"/>
</dbReference>
<dbReference type="PROSITE" id="PS50110">
    <property type="entry name" value="RESPONSE_REGULATORY"/>
    <property type="match status" value="2"/>
</dbReference>
<evidence type="ECO:0000256" key="3">
    <source>
        <dbReference type="ARBA" id="ARBA00012438"/>
    </source>
</evidence>
<dbReference type="InterPro" id="IPR003594">
    <property type="entry name" value="HATPase_dom"/>
</dbReference>
<dbReference type="Pfam" id="PF00072">
    <property type="entry name" value="Response_reg"/>
    <property type="match status" value="1"/>
</dbReference>
<dbReference type="SUPFAM" id="SSF47384">
    <property type="entry name" value="Homodimeric domain of signal transducing histidine kinase"/>
    <property type="match status" value="1"/>
</dbReference>
<dbReference type="InterPro" id="IPR042240">
    <property type="entry name" value="CHASE_sf"/>
</dbReference>
<dbReference type="PANTHER" id="PTHR43719">
    <property type="entry name" value="TWO-COMPONENT HISTIDINE KINASE"/>
    <property type="match status" value="1"/>
</dbReference>
<comment type="caution">
    <text evidence="11">The sequence shown here is derived from an EMBL/GenBank/DDBJ whole genome shotgun (WGS) entry which is preliminary data.</text>
</comment>
<dbReference type="SUPFAM" id="SSF52172">
    <property type="entry name" value="CheY-like"/>
    <property type="match status" value="2"/>
</dbReference>
<dbReference type="InterPro" id="IPR004358">
    <property type="entry name" value="Sig_transdc_His_kin-like_C"/>
</dbReference>
<dbReference type="InterPro" id="IPR050956">
    <property type="entry name" value="2C_system_His_kinase"/>
</dbReference>
<dbReference type="PROSITE" id="PS50839">
    <property type="entry name" value="CHASE"/>
    <property type="match status" value="1"/>
</dbReference>
<dbReference type="GO" id="GO:0009651">
    <property type="term" value="P:response to salt stress"/>
    <property type="evidence" value="ECO:0007669"/>
    <property type="project" value="UniProtKB-ARBA"/>
</dbReference>
<dbReference type="SMART" id="SM00387">
    <property type="entry name" value="HATPase_c"/>
    <property type="match status" value="1"/>
</dbReference>
<evidence type="ECO:0000256" key="9">
    <source>
        <dbReference type="ARBA" id="ARBA00023136"/>
    </source>
</evidence>
<evidence type="ECO:0000256" key="10">
    <source>
        <dbReference type="PROSITE-ProRule" id="PRU00169"/>
    </source>
</evidence>
<keyword evidence="7 11" id="KW-0418">Kinase</keyword>
<dbReference type="FunFam" id="1.10.287.130:FF:000015">
    <property type="entry name" value="Histidine kinase 4"/>
    <property type="match status" value="1"/>
</dbReference>
<dbReference type="GO" id="GO:0005789">
    <property type="term" value="C:endoplasmic reticulum membrane"/>
    <property type="evidence" value="ECO:0007669"/>
    <property type="project" value="UniProtKB-SubCell"/>
</dbReference>
<evidence type="ECO:0000256" key="5">
    <source>
        <dbReference type="ARBA" id="ARBA00022679"/>
    </source>
</evidence>
<dbReference type="SUPFAM" id="SSF55874">
    <property type="entry name" value="ATPase domain of HSP90 chaperone/DNA topoisomerase II/histidine kinase"/>
    <property type="match status" value="1"/>
</dbReference>
<dbReference type="SMART" id="SM00388">
    <property type="entry name" value="HisKA"/>
    <property type="match status" value="1"/>
</dbReference>
<dbReference type="GO" id="GO:0005634">
    <property type="term" value="C:nucleus"/>
    <property type="evidence" value="ECO:0007669"/>
    <property type="project" value="TreeGrafter"/>
</dbReference>
<dbReference type="EC" id="2.7.13.3" evidence="3"/>
<dbReference type="CDD" id="cd17546">
    <property type="entry name" value="REC_hyHK_CKI1_RcsC-like"/>
    <property type="match status" value="1"/>
</dbReference>
<dbReference type="InterPro" id="IPR006189">
    <property type="entry name" value="CHASE_dom"/>
</dbReference>
<dbReference type="GO" id="GO:0034757">
    <property type="term" value="P:negative regulation of iron ion transport"/>
    <property type="evidence" value="ECO:0007669"/>
    <property type="project" value="UniProtKB-ARBA"/>
</dbReference>
<dbReference type="SMART" id="SM00448">
    <property type="entry name" value="REC"/>
    <property type="match status" value="1"/>
</dbReference>
<keyword evidence="8" id="KW-1133">Transmembrane helix</keyword>
<dbReference type="EMBL" id="JRRC01005310">
    <property type="protein sequence ID" value="KHF97374.1"/>
    <property type="molecule type" value="Genomic_DNA"/>
</dbReference>
<dbReference type="Gene3D" id="6.10.250.1190">
    <property type="match status" value="1"/>
</dbReference>
<dbReference type="AlphaFoldDB" id="A0A0B0M9K0"/>
<dbReference type="SMART" id="SM01079">
    <property type="entry name" value="CHASE"/>
    <property type="match status" value="1"/>
</dbReference>
<dbReference type="GO" id="GO:0070417">
    <property type="term" value="P:cellular response to cold"/>
    <property type="evidence" value="ECO:0007669"/>
    <property type="project" value="UniProtKB-ARBA"/>
</dbReference>
<organism evidence="11 12">
    <name type="scientific">Gossypium arboreum</name>
    <name type="common">Tree cotton</name>
    <name type="synonym">Gossypium nanking</name>
    <dbReference type="NCBI Taxonomy" id="29729"/>
    <lineage>
        <taxon>Eukaryota</taxon>
        <taxon>Viridiplantae</taxon>
        <taxon>Streptophyta</taxon>
        <taxon>Embryophyta</taxon>
        <taxon>Tracheophyta</taxon>
        <taxon>Spermatophyta</taxon>
        <taxon>Magnoliopsida</taxon>
        <taxon>eudicotyledons</taxon>
        <taxon>Gunneridae</taxon>
        <taxon>Pentapetalae</taxon>
        <taxon>rosids</taxon>
        <taxon>malvids</taxon>
        <taxon>Malvales</taxon>
        <taxon>Malvaceae</taxon>
        <taxon>Malvoideae</taxon>
        <taxon>Gossypium</taxon>
    </lineage>
</organism>
<dbReference type="GO" id="GO:0009909">
    <property type="term" value="P:regulation of flower development"/>
    <property type="evidence" value="ECO:0007669"/>
    <property type="project" value="UniProtKB-ARBA"/>
</dbReference>
<evidence type="ECO:0000313" key="12">
    <source>
        <dbReference type="Proteomes" id="UP000032142"/>
    </source>
</evidence>
<dbReference type="OMA" id="AKMLTQG"/>
<dbReference type="Pfam" id="PF00512">
    <property type="entry name" value="HisKA"/>
    <property type="match status" value="1"/>
</dbReference>
<dbReference type="KEGG" id="gab:108460166"/>
<evidence type="ECO:0000256" key="6">
    <source>
        <dbReference type="ARBA" id="ARBA00022692"/>
    </source>
</evidence>
<dbReference type="GO" id="GO:0000155">
    <property type="term" value="F:phosphorelay sensor kinase activity"/>
    <property type="evidence" value="ECO:0007669"/>
    <property type="project" value="InterPro"/>
</dbReference>
<dbReference type="InterPro" id="IPR036097">
    <property type="entry name" value="HisK_dim/P_sf"/>
</dbReference>
<keyword evidence="9" id="KW-0472">Membrane</keyword>
<dbReference type="Proteomes" id="UP000032142">
    <property type="component" value="Unassembled WGS sequence"/>
</dbReference>
<keyword evidence="12" id="KW-1185">Reference proteome</keyword>
<dbReference type="InterPro" id="IPR005467">
    <property type="entry name" value="His_kinase_dom"/>
</dbReference>
<dbReference type="GO" id="GO:0043424">
    <property type="term" value="F:protein histidine kinase binding"/>
    <property type="evidence" value="ECO:0007669"/>
    <property type="project" value="UniProtKB-ARBA"/>
</dbReference>
<dbReference type="GO" id="GO:0048509">
    <property type="term" value="P:regulation of meristem development"/>
    <property type="evidence" value="ECO:0007669"/>
    <property type="project" value="UniProtKB-ARBA"/>
</dbReference>
<protein>
    <recommendedName>
        <fullName evidence="3">histidine kinase</fullName>
        <ecNumber evidence="3">2.7.13.3</ecNumber>
    </recommendedName>
</protein>
<dbReference type="Pfam" id="PF02518">
    <property type="entry name" value="HATPase_c"/>
    <property type="match status" value="1"/>
</dbReference>
<dbReference type="PRINTS" id="PR00344">
    <property type="entry name" value="BCTRLSENSOR"/>
</dbReference>
<evidence type="ECO:0000256" key="1">
    <source>
        <dbReference type="ARBA" id="ARBA00000085"/>
    </source>
</evidence>
<accession>A0A0B0M9K0</accession>